<gene>
    <name evidence="1" type="ORF">HPB49_004669</name>
</gene>
<dbReference type="EMBL" id="CM023478">
    <property type="protein sequence ID" value="KAH7932897.1"/>
    <property type="molecule type" value="Genomic_DNA"/>
</dbReference>
<sequence length="120" mass="13833">MTRRTQYAVSLKKQAILLSEERGNAARHLRLSKSRIRGWRKYRDCIFQVAPTREAFCGPKNGHYSTIDKDLAEFRTTDLDMAERRGQFLPVHAELVQLKARKLAREAGVPCDTEASRSWV</sequence>
<comment type="caution">
    <text evidence="1">The sequence shown here is derived from an EMBL/GenBank/DDBJ whole genome shotgun (WGS) entry which is preliminary data.</text>
</comment>
<accession>A0ACB8C234</accession>
<dbReference type="Proteomes" id="UP000821865">
    <property type="component" value="Chromosome 9"/>
</dbReference>
<reference evidence="1" key="1">
    <citation type="submission" date="2020-05" db="EMBL/GenBank/DDBJ databases">
        <title>Large-scale comparative analyses of tick genomes elucidate their genetic diversity and vector capacities.</title>
        <authorList>
            <person name="Jia N."/>
            <person name="Wang J."/>
            <person name="Shi W."/>
            <person name="Du L."/>
            <person name="Sun Y."/>
            <person name="Zhan W."/>
            <person name="Jiang J."/>
            <person name="Wang Q."/>
            <person name="Zhang B."/>
            <person name="Ji P."/>
            <person name="Sakyi L.B."/>
            <person name="Cui X."/>
            <person name="Yuan T."/>
            <person name="Jiang B."/>
            <person name="Yang W."/>
            <person name="Lam T.T.-Y."/>
            <person name="Chang Q."/>
            <person name="Ding S."/>
            <person name="Wang X."/>
            <person name="Zhu J."/>
            <person name="Ruan X."/>
            <person name="Zhao L."/>
            <person name="Wei J."/>
            <person name="Que T."/>
            <person name="Du C."/>
            <person name="Cheng J."/>
            <person name="Dai P."/>
            <person name="Han X."/>
            <person name="Huang E."/>
            <person name="Gao Y."/>
            <person name="Liu J."/>
            <person name="Shao H."/>
            <person name="Ye R."/>
            <person name="Li L."/>
            <person name="Wei W."/>
            <person name="Wang X."/>
            <person name="Wang C."/>
            <person name="Yang T."/>
            <person name="Huo Q."/>
            <person name="Li W."/>
            <person name="Guo W."/>
            <person name="Chen H."/>
            <person name="Zhou L."/>
            <person name="Ni X."/>
            <person name="Tian J."/>
            <person name="Zhou Y."/>
            <person name="Sheng Y."/>
            <person name="Liu T."/>
            <person name="Pan Y."/>
            <person name="Xia L."/>
            <person name="Li J."/>
            <person name="Zhao F."/>
            <person name="Cao W."/>
        </authorList>
    </citation>
    <scope>NUCLEOTIDE SEQUENCE</scope>
    <source>
        <strain evidence="1">Dsil-2018</strain>
    </source>
</reference>
<evidence type="ECO:0000313" key="1">
    <source>
        <dbReference type="EMBL" id="KAH7932897.1"/>
    </source>
</evidence>
<name>A0ACB8C234_DERSI</name>
<keyword evidence="2" id="KW-1185">Reference proteome</keyword>
<organism evidence="1 2">
    <name type="scientific">Dermacentor silvarum</name>
    <name type="common">Tick</name>
    <dbReference type="NCBI Taxonomy" id="543639"/>
    <lineage>
        <taxon>Eukaryota</taxon>
        <taxon>Metazoa</taxon>
        <taxon>Ecdysozoa</taxon>
        <taxon>Arthropoda</taxon>
        <taxon>Chelicerata</taxon>
        <taxon>Arachnida</taxon>
        <taxon>Acari</taxon>
        <taxon>Parasitiformes</taxon>
        <taxon>Ixodida</taxon>
        <taxon>Ixodoidea</taxon>
        <taxon>Ixodidae</taxon>
        <taxon>Rhipicephalinae</taxon>
        <taxon>Dermacentor</taxon>
    </lineage>
</organism>
<evidence type="ECO:0000313" key="2">
    <source>
        <dbReference type="Proteomes" id="UP000821865"/>
    </source>
</evidence>
<protein>
    <submittedName>
        <fullName evidence="1">Uncharacterized protein</fullName>
    </submittedName>
</protein>
<proteinExistence type="predicted"/>